<dbReference type="PANTHER" id="PTHR43343">
    <property type="entry name" value="PEPTIDASE S12"/>
    <property type="match status" value="1"/>
</dbReference>
<dbReference type="Pfam" id="PF13365">
    <property type="entry name" value="Trypsin_2"/>
    <property type="match status" value="1"/>
</dbReference>
<dbReference type="PRINTS" id="PR00834">
    <property type="entry name" value="PROTEASES2C"/>
</dbReference>
<dbReference type="Gene3D" id="2.30.42.10">
    <property type="match status" value="1"/>
</dbReference>
<dbReference type="Proteomes" id="UP000319516">
    <property type="component" value="Unassembled WGS sequence"/>
</dbReference>
<evidence type="ECO:0000313" key="6">
    <source>
        <dbReference type="Proteomes" id="UP000319516"/>
    </source>
</evidence>
<comment type="similarity">
    <text evidence="1">Belongs to the peptidase S1C family.</text>
</comment>
<sequence>MSTQTTPRQGGRASRWGGILAVGLLSAGLASGGTYAVVQAGADDQPVVVESSGRATTQASNASLGTQSDWGTIAEKVGPSVVSIGVSSQTSEGAGSGVVWDTEGHIVTNAHVVAGADRVRVTLADGRAYDAEVAGEDSSTDLAVITLTDPPDDLVPIALGDDQALTVGQPVMAIGNPLGLSGTVTTGIVSALDRPVTTQSTEQGMDPMSQAQAAPVVTNAIQTSAAINPGNSGGALVDASGALVGINSSIASLSSGAMGGQSGSIGIGFAIPVSEADSIAEQLIEEGTAEHAFLGVGLEDATATVDSGTSAAAGISQVEEDSPAASAGLKKGDVITDIDGERVDSALALVAQVRQRTTGDEVVLGYVRDGERHEVTVTLDARPDDQQQ</sequence>
<dbReference type="Pfam" id="PF13180">
    <property type="entry name" value="PDZ_2"/>
    <property type="match status" value="1"/>
</dbReference>
<dbReference type="PROSITE" id="PS50106">
    <property type="entry name" value="PDZ"/>
    <property type="match status" value="1"/>
</dbReference>
<evidence type="ECO:0000256" key="1">
    <source>
        <dbReference type="ARBA" id="ARBA00010541"/>
    </source>
</evidence>
<keyword evidence="6" id="KW-1185">Reference proteome</keyword>
<keyword evidence="3" id="KW-0378">Hydrolase</keyword>
<evidence type="ECO:0000259" key="4">
    <source>
        <dbReference type="PROSITE" id="PS50106"/>
    </source>
</evidence>
<dbReference type="EMBL" id="VFOP01000001">
    <property type="protein sequence ID" value="TQL49886.1"/>
    <property type="molecule type" value="Genomic_DNA"/>
</dbReference>
<dbReference type="InterPro" id="IPR001478">
    <property type="entry name" value="PDZ"/>
</dbReference>
<evidence type="ECO:0000313" key="5">
    <source>
        <dbReference type="EMBL" id="TQL49886.1"/>
    </source>
</evidence>
<keyword evidence="2 5" id="KW-0645">Protease</keyword>
<dbReference type="SUPFAM" id="SSF50494">
    <property type="entry name" value="Trypsin-like serine proteases"/>
    <property type="match status" value="1"/>
</dbReference>
<proteinExistence type="inferred from homology"/>
<dbReference type="Gene3D" id="2.40.10.10">
    <property type="entry name" value="Trypsin-like serine proteases"/>
    <property type="match status" value="2"/>
</dbReference>
<dbReference type="SMART" id="SM00228">
    <property type="entry name" value="PDZ"/>
    <property type="match status" value="1"/>
</dbReference>
<gene>
    <name evidence="5" type="ORF">FB467_0982</name>
</gene>
<dbReference type="InterPro" id="IPR051201">
    <property type="entry name" value="Chloro_Bact_Ser_Proteases"/>
</dbReference>
<evidence type="ECO:0000256" key="3">
    <source>
        <dbReference type="ARBA" id="ARBA00022801"/>
    </source>
</evidence>
<reference evidence="5 6" key="1">
    <citation type="submission" date="2019-06" db="EMBL/GenBank/DDBJ databases">
        <title>Sequencing the genomes of 1000 actinobacteria strains.</title>
        <authorList>
            <person name="Klenk H.-P."/>
        </authorList>
    </citation>
    <scope>NUCLEOTIDE SEQUENCE [LARGE SCALE GENOMIC DNA]</scope>
    <source>
        <strain evidence="5 6">DSM 12335</strain>
    </source>
</reference>
<dbReference type="AlphaFoldDB" id="A0A542YP66"/>
<dbReference type="InterPro" id="IPR036034">
    <property type="entry name" value="PDZ_sf"/>
</dbReference>
<evidence type="ECO:0000256" key="2">
    <source>
        <dbReference type="ARBA" id="ARBA00022670"/>
    </source>
</evidence>
<dbReference type="InterPro" id="IPR043504">
    <property type="entry name" value="Peptidase_S1_PA_chymotrypsin"/>
</dbReference>
<dbReference type="GO" id="GO:0006508">
    <property type="term" value="P:proteolysis"/>
    <property type="evidence" value="ECO:0007669"/>
    <property type="project" value="UniProtKB-KW"/>
</dbReference>
<dbReference type="PANTHER" id="PTHR43343:SF3">
    <property type="entry name" value="PROTEASE DO-LIKE 8, CHLOROPLASTIC"/>
    <property type="match status" value="1"/>
</dbReference>
<protein>
    <submittedName>
        <fullName evidence="5">Putative serine protease PepD</fullName>
    </submittedName>
</protein>
<comment type="caution">
    <text evidence="5">The sequence shown here is derived from an EMBL/GenBank/DDBJ whole genome shotgun (WGS) entry which is preliminary data.</text>
</comment>
<feature type="domain" description="PDZ" evidence="4">
    <location>
        <begin position="278"/>
        <end position="370"/>
    </location>
</feature>
<dbReference type="RefSeq" id="WP_228393276.1">
    <property type="nucleotide sequence ID" value="NZ_BAAAIK010000004.1"/>
</dbReference>
<dbReference type="SUPFAM" id="SSF50156">
    <property type="entry name" value="PDZ domain-like"/>
    <property type="match status" value="1"/>
</dbReference>
<dbReference type="InterPro" id="IPR009003">
    <property type="entry name" value="Peptidase_S1_PA"/>
</dbReference>
<organism evidence="5 6">
    <name type="scientific">Ornithinicoccus hortensis</name>
    <dbReference type="NCBI Taxonomy" id="82346"/>
    <lineage>
        <taxon>Bacteria</taxon>
        <taxon>Bacillati</taxon>
        <taxon>Actinomycetota</taxon>
        <taxon>Actinomycetes</taxon>
        <taxon>Micrococcales</taxon>
        <taxon>Intrasporangiaceae</taxon>
        <taxon>Ornithinicoccus</taxon>
    </lineage>
</organism>
<dbReference type="GO" id="GO:0004252">
    <property type="term" value="F:serine-type endopeptidase activity"/>
    <property type="evidence" value="ECO:0007669"/>
    <property type="project" value="InterPro"/>
</dbReference>
<accession>A0A542YP66</accession>
<dbReference type="InterPro" id="IPR001940">
    <property type="entry name" value="Peptidase_S1C"/>
</dbReference>
<name>A0A542YP66_9MICO</name>